<evidence type="ECO:0000256" key="1">
    <source>
        <dbReference type="ARBA" id="ARBA00022737"/>
    </source>
</evidence>
<dbReference type="PRINTS" id="PR00625">
    <property type="entry name" value="JDOMAIN"/>
</dbReference>
<feature type="repeat" description="TPR" evidence="3">
    <location>
        <begin position="394"/>
        <end position="427"/>
    </location>
</feature>
<dbReference type="PROSITE" id="PS50076">
    <property type="entry name" value="DNAJ_2"/>
    <property type="match status" value="1"/>
</dbReference>
<feature type="repeat" description="TPR" evidence="3">
    <location>
        <begin position="195"/>
        <end position="228"/>
    </location>
</feature>
<dbReference type="PROSITE" id="PS00636">
    <property type="entry name" value="DNAJ_1"/>
    <property type="match status" value="1"/>
</dbReference>
<dbReference type="InterPro" id="IPR001623">
    <property type="entry name" value="DnaJ_domain"/>
</dbReference>
<dbReference type="EMBL" id="JBEFKJ010000012">
    <property type="protein sequence ID" value="KAL2043054.1"/>
    <property type="molecule type" value="Genomic_DNA"/>
</dbReference>
<name>A0ABR4AEB1_9LECA</name>
<reference evidence="6 7" key="1">
    <citation type="submission" date="2024-09" db="EMBL/GenBank/DDBJ databases">
        <title>Rethinking Asexuality: The Enigmatic Case of Functional Sexual Genes in Lepraria (Stereocaulaceae).</title>
        <authorList>
            <person name="Doellman M."/>
            <person name="Sun Y."/>
            <person name="Barcenas-Pena A."/>
            <person name="Lumbsch H.T."/>
            <person name="Grewe F."/>
        </authorList>
    </citation>
    <scope>NUCLEOTIDE SEQUENCE [LARGE SCALE GENOMIC DNA]</scope>
    <source>
        <strain evidence="6 7">Mercado 3170</strain>
    </source>
</reference>
<dbReference type="SMART" id="SM00028">
    <property type="entry name" value="TPR"/>
    <property type="match status" value="7"/>
</dbReference>
<feature type="compositionally biased region" description="Low complexity" evidence="4">
    <location>
        <begin position="42"/>
        <end position="60"/>
    </location>
</feature>
<feature type="domain" description="J" evidence="5">
    <location>
        <begin position="520"/>
        <end position="585"/>
    </location>
</feature>
<dbReference type="SUPFAM" id="SSF46565">
    <property type="entry name" value="Chaperone J-domain"/>
    <property type="match status" value="1"/>
</dbReference>
<dbReference type="InterPro" id="IPR013105">
    <property type="entry name" value="TPR_2"/>
</dbReference>
<feature type="region of interest" description="Disordered" evidence="4">
    <location>
        <begin position="647"/>
        <end position="670"/>
    </location>
</feature>
<accession>A0ABR4AEB1</accession>
<dbReference type="Pfam" id="PF00226">
    <property type="entry name" value="DnaJ"/>
    <property type="match status" value="1"/>
</dbReference>
<keyword evidence="1" id="KW-0677">Repeat</keyword>
<feature type="repeat" description="TPR" evidence="3">
    <location>
        <begin position="161"/>
        <end position="194"/>
    </location>
</feature>
<dbReference type="InterPro" id="IPR036869">
    <property type="entry name" value="J_dom_sf"/>
</dbReference>
<evidence type="ECO:0000313" key="6">
    <source>
        <dbReference type="EMBL" id="KAL2043054.1"/>
    </source>
</evidence>
<dbReference type="InterPro" id="IPR018253">
    <property type="entry name" value="DnaJ_domain_CS"/>
</dbReference>
<evidence type="ECO:0000313" key="7">
    <source>
        <dbReference type="Proteomes" id="UP001590950"/>
    </source>
</evidence>
<dbReference type="Pfam" id="PF07719">
    <property type="entry name" value="TPR_2"/>
    <property type="match status" value="1"/>
</dbReference>
<comment type="caution">
    <text evidence="6">The sequence shown here is derived from an EMBL/GenBank/DDBJ whole genome shotgun (WGS) entry which is preliminary data.</text>
</comment>
<dbReference type="Pfam" id="PF13432">
    <property type="entry name" value="TPR_16"/>
    <property type="match status" value="1"/>
</dbReference>
<keyword evidence="2 3" id="KW-0802">TPR repeat</keyword>
<dbReference type="InterPro" id="IPR019734">
    <property type="entry name" value="TPR_rpt"/>
</dbReference>
<feature type="compositionally biased region" description="Basic and acidic residues" evidence="4">
    <location>
        <begin position="14"/>
        <end position="25"/>
    </location>
</feature>
<dbReference type="PANTHER" id="PTHR44200:SF1">
    <property type="entry name" value="DNAJ HOMOLOG SUBFAMILY C MEMBER 7"/>
    <property type="match status" value="1"/>
</dbReference>
<feature type="repeat" description="TPR" evidence="3">
    <location>
        <begin position="348"/>
        <end position="381"/>
    </location>
</feature>
<dbReference type="InterPro" id="IPR052758">
    <property type="entry name" value="SRC_co-chaperone"/>
</dbReference>
<dbReference type="Proteomes" id="UP001590950">
    <property type="component" value="Unassembled WGS sequence"/>
</dbReference>
<dbReference type="Gene3D" id="1.25.40.10">
    <property type="entry name" value="Tetratricopeptide repeat domain"/>
    <property type="match status" value="1"/>
</dbReference>
<evidence type="ECO:0000256" key="4">
    <source>
        <dbReference type="SAM" id="MobiDB-lite"/>
    </source>
</evidence>
<evidence type="ECO:0000256" key="2">
    <source>
        <dbReference type="ARBA" id="ARBA00022803"/>
    </source>
</evidence>
<dbReference type="SMART" id="SM00271">
    <property type="entry name" value="DnaJ"/>
    <property type="match status" value="1"/>
</dbReference>
<dbReference type="PANTHER" id="PTHR44200">
    <property type="entry name" value="DNAJ HOMOLOG SUBFAMILY C MEMBER 7"/>
    <property type="match status" value="1"/>
</dbReference>
<dbReference type="PROSITE" id="PS50005">
    <property type="entry name" value="TPR"/>
    <property type="match status" value="4"/>
</dbReference>
<proteinExistence type="predicted"/>
<sequence length="670" mass="72834">MVLPSIFSKSSSKKAADPDTKENKSPRSSPRPSPSPRKPHSNSKSSTRSPSKSPTKSIRSQDNSGRRPSASASLRAHRSFYAADTHPLNLPPEERERRRSAMSTGSDSPGYPPVDGDTEMDENENEAFSDMNGHARTNGDESPAPPPHKVPSPPPKPTIDPEACKAIGNKYFKAKDYSRAIQEYTKALTVEPESVTYLSNRAAAYMSANRFEEALEDSKMAEEIEPNNPKVLHRLARIYTSLGRPSEALEAIEHIASFSTVSPQDRAPAQSMQTHITQAENALREGSTGSMAIHALDQAERGLGLGIPKPRKWQLLRGEAYLKMGNVNALGEAQNVAMSLLRKNGQDPEALVLRGRAMYGQGDNEKALQHFRQALSCDPDFKDGVKFLRMVQKLDRMKEEGNGAFKSGRYKQAVDTYSQALEVDPNNKGTNSKLLQNRAMASIKLKAYKSAIDDCTRALTLDPSYTKARKTKARALGESGDWETATREYKAIQETNPEEPGIAKEIRNAELELKKSKRKDYYKILGVEKDASDNDIKKAYRKLAIIHHPDKNPDDESAAGRFKDVGEAYETLSDPEKRARYDSGEDLIDPSEMFAQQSGGFPMGGMGGGGMNISPEMLFNMMGGQGGGGGGGFTFTTGGMGGASPFGAASGGGRSRQRGGAGGFPGGFPF</sequence>
<feature type="region of interest" description="Disordered" evidence="4">
    <location>
        <begin position="1"/>
        <end position="162"/>
    </location>
</feature>
<dbReference type="SUPFAM" id="SSF48452">
    <property type="entry name" value="TPR-like"/>
    <property type="match status" value="2"/>
</dbReference>
<evidence type="ECO:0000256" key="3">
    <source>
        <dbReference type="PROSITE-ProRule" id="PRU00339"/>
    </source>
</evidence>
<feature type="compositionally biased region" description="Pro residues" evidence="4">
    <location>
        <begin position="143"/>
        <end position="158"/>
    </location>
</feature>
<evidence type="ECO:0000259" key="5">
    <source>
        <dbReference type="PROSITE" id="PS50076"/>
    </source>
</evidence>
<dbReference type="Pfam" id="PF13414">
    <property type="entry name" value="TPR_11"/>
    <property type="match status" value="1"/>
</dbReference>
<dbReference type="Gene3D" id="1.10.287.110">
    <property type="entry name" value="DnaJ domain"/>
    <property type="match status" value="1"/>
</dbReference>
<organism evidence="6 7">
    <name type="scientific">Stereocaulon virgatum</name>
    <dbReference type="NCBI Taxonomy" id="373712"/>
    <lineage>
        <taxon>Eukaryota</taxon>
        <taxon>Fungi</taxon>
        <taxon>Dikarya</taxon>
        <taxon>Ascomycota</taxon>
        <taxon>Pezizomycotina</taxon>
        <taxon>Lecanoromycetes</taxon>
        <taxon>OSLEUM clade</taxon>
        <taxon>Lecanoromycetidae</taxon>
        <taxon>Lecanorales</taxon>
        <taxon>Lecanorineae</taxon>
        <taxon>Stereocaulaceae</taxon>
        <taxon>Stereocaulon</taxon>
    </lineage>
</organism>
<dbReference type="Pfam" id="PF13181">
    <property type="entry name" value="TPR_8"/>
    <property type="match status" value="1"/>
</dbReference>
<feature type="compositionally biased region" description="Acidic residues" evidence="4">
    <location>
        <begin position="116"/>
        <end position="127"/>
    </location>
</feature>
<gene>
    <name evidence="6" type="ORF">N7G274_004113</name>
</gene>
<dbReference type="CDD" id="cd06257">
    <property type="entry name" value="DnaJ"/>
    <property type="match status" value="1"/>
</dbReference>
<protein>
    <recommendedName>
        <fullName evidence="5">J domain-containing protein</fullName>
    </recommendedName>
</protein>
<dbReference type="InterPro" id="IPR011990">
    <property type="entry name" value="TPR-like_helical_dom_sf"/>
</dbReference>
<keyword evidence="7" id="KW-1185">Reference proteome</keyword>